<dbReference type="EMBL" id="CP118627">
    <property type="protein sequence ID" value="WEA13209.1"/>
    <property type="molecule type" value="Genomic_DNA"/>
</dbReference>
<evidence type="ECO:0000259" key="8">
    <source>
        <dbReference type="PROSITE" id="PS51096"/>
    </source>
</evidence>
<keyword evidence="2" id="KW-0813">Transport</keyword>
<sequence>MMKALISGHAHFAEGMKSAVELITGPQADLHTLTFDEATHLEEYQNALNDFCKNGEEVAIFTDLLGGTPFNKAMIAKGGSESVHIFTGTNLPMLIEFVSQGMMGTEIDVMLDLSVSTAQDGVTLDLELGKKVQESEESDGI</sequence>
<protein>
    <submittedName>
        <fullName evidence="9">PTS acetylgalactosamine transporter subunit IIA</fullName>
    </submittedName>
</protein>
<comment type="subcellular location">
    <subcellularLocation>
        <location evidence="1">Cytoplasm</location>
    </subcellularLocation>
</comment>
<evidence type="ECO:0000313" key="11">
    <source>
        <dbReference type="Proteomes" id="UP001157396"/>
    </source>
</evidence>
<dbReference type="Proteomes" id="UP001157396">
    <property type="component" value="Unassembled WGS sequence"/>
</dbReference>
<dbReference type="InterPro" id="IPR036662">
    <property type="entry name" value="PTS_EIIA_man-typ_sf"/>
</dbReference>
<dbReference type="EMBL" id="JARYTV010000002">
    <property type="protein sequence ID" value="MDH7959525.1"/>
    <property type="molecule type" value="Genomic_DNA"/>
</dbReference>
<evidence type="ECO:0000313" key="10">
    <source>
        <dbReference type="EMBL" id="WEA13209.1"/>
    </source>
</evidence>
<dbReference type="CDD" id="cd00006">
    <property type="entry name" value="PTS_IIA_man"/>
    <property type="match status" value="1"/>
</dbReference>
<name>A0AA43T8E1_9LACT</name>
<evidence type="ECO:0000256" key="7">
    <source>
        <dbReference type="ARBA" id="ARBA00022777"/>
    </source>
</evidence>
<dbReference type="Pfam" id="PF03610">
    <property type="entry name" value="EIIA-man"/>
    <property type="match status" value="1"/>
</dbReference>
<feature type="domain" description="PTS EIIA type-4" evidence="8">
    <location>
        <begin position="1"/>
        <end position="122"/>
    </location>
</feature>
<dbReference type="Gene3D" id="3.40.50.510">
    <property type="entry name" value="Phosphotransferase system, mannose-type IIA component"/>
    <property type="match status" value="1"/>
</dbReference>
<reference evidence="10" key="1">
    <citation type="submission" date="2023-02" db="EMBL/GenBank/DDBJ databases">
        <title>Comparative genomics and fermentation flavor characterization of five lactic acid bacteria reveal flavor biosynthesis metabolic pathways in fermented muskmelon puree.</title>
        <authorList>
            <person name="Yuan L."/>
            <person name="Li M."/>
            <person name="Xu X."/>
            <person name="Lao F."/>
            <person name="Wu J."/>
        </authorList>
    </citation>
    <scope>NUCLEOTIDE SEQUENCE</scope>
    <source>
        <strain evidence="10">Pa-2</strain>
    </source>
</reference>
<dbReference type="Proteomes" id="UP001217324">
    <property type="component" value="Chromosome"/>
</dbReference>
<evidence type="ECO:0000256" key="3">
    <source>
        <dbReference type="ARBA" id="ARBA00022490"/>
    </source>
</evidence>
<gene>
    <name evidence="10" type="ORF">PWF74_06630</name>
    <name evidence="9" type="ORF">QHR29_03455</name>
</gene>
<dbReference type="GO" id="GO:0005737">
    <property type="term" value="C:cytoplasm"/>
    <property type="evidence" value="ECO:0007669"/>
    <property type="project" value="UniProtKB-SubCell"/>
</dbReference>
<dbReference type="PANTHER" id="PTHR33799:SF1">
    <property type="entry name" value="PTS SYSTEM MANNOSE-SPECIFIC EIIAB COMPONENT-RELATED"/>
    <property type="match status" value="1"/>
</dbReference>
<dbReference type="AlphaFoldDB" id="A0AA43T8E1"/>
<evidence type="ECO:0000256" key="2">
    <source>
        <dbReference type="ARBA" id="ARBA00022448"/>
    </source>
</evidence>
<keyword evidence="6" id="KW-0598">Phosphotransferase system</keyword>
<keyword evidence="7" id="KW-0418">Kinase</keyword>
<dbReference type="GO" id="GO:0016020">
    <property type="term" value="C:membrane"/>
    <property type="evidence" value="ECO:0007669"/>
    <property type="project" value="InterPro"/>
</dbReference>
<evidence type="ECO:0000313" key="9">
    <source>
        <dbReference type="EMBL" id="MDH7959525.1"/>
    </source>
</evidence>
<reference evidence="9" key="2">
    <citation type="submission" date="2023-04" db="EMBL/GenBank/DDBJ databases">
        <title>Genomic analysis of Lactococcus garvieae isolates.</title>
        <authorList>
            <person name="Zhanghang C."/>
        </authorList>
    </citation>
    <scope>NUCLEOTIDE SEQUENCE</scope>
    <source>
        <strain evidence="9">ZB-1</strain>
    </source>
</reference>
<keyword evidence="3" id="KW-0963">Cytoplasm</keyword>
<keyword evidence="5" id="KW-0808">Transferase</keyword>
<organism evidence="9 11">
    <name type="scientific">Lactococcus garvieae</name>
    <dbReference type="NCBI Taxonomy" id="1363"/>
    <lineage>
        <taxon>Bacteria</taxon>
        <taxon>Bacillati</taxon>
        <taxon>Bacillota</taxon>
        <taxon>Bacilli</taxon>
        <taxon>Lactobacillales</taxon>
        <taxon>Streptococcaceae</taxon>
        <taxon>Lactococcus</taxon>
    </lineage>
</organism>
<proteinExistence type="predicted"/>
<dbReference type="GO" id="GO:0009401">
    <property type="term" value="P:phosphoenolpyruvate-dependent sugar phosphotransferase system"/>
    <property type="evidence" value="ECO:0007669"/>
    <property type="project" value="UniProtKB-KW"/>
</dbReference>
<dbReference type="GO" id="GO:0016301">
    <property type="term" value="F:kinase activity"/>
    <property type="evidence" value="ECO:0007669"/>
    <property type="project" value="UniProtKB-KW"/>
</dbReference>
<dbReference type="InterPro" id="IPR033887">
    <property type="entry name" value="PTS_IIA_man"/>
</dbReference>
<evidence type="ECO:0000256" key="4">
    <source>
        <dbReference type="ARBA" id="ARBA00022597"/>
    </source>
</evidence>
<evidence type="ECO:0000256" key="1">
    <source>
        <dbReference type="ARBA" id="ARBA00004496"/>
    </source>
</evidence>
<dbReference type="InterPro" id="IPR004701">
    <property type="entry name" value="PTS_EIIA_man-typ"/>
</dbReference>
<evidence type="ECO:0000256" key="5">
    <source>
        <dbReference type="ARBA" id="ARBA00022679"/>
    </source>
</evidence>
<dbReference type="PANTHER" id="PTHR33799">
    <property type="entry name" value="PTS PERMEASE-RELATED-RELATED"/>
    <property type="match status" value="1"/>
</dbReference>
<accession>A0AA43T8E1</accession>
<dbReference type="SUPFAM" id="SSF53062">
    <property type="entry name" value="PTS system fructose IIA component-like"/>
    <property type="match status" value="1"/>
</dbReference>
<evidence type="ECO:0000256" key="6">
    <source>
        <dbReference type="ARBA" id="ARBA00022683"/>
    </source>
</evidence>
<dbReference type="PROSITE" id="PS51096">
    <property type="entry name" value="PTS_EIIA_TYPE_4"/>
    <property type="match status" value="1"/>
</dbReference>
<dbReference type="InterPro" id="IPR051471">
    <property type="entry name" value="Bacterial_PTS_sugar_comp"/>
</dbReference>
<keyword evidence="4" id="KW-0762">Sugar transport</keyword>